<feature type="region of interest" description="Disordered" evidence="1">
    <location>
        <begin position="100"/>
        <end position="127"/>
    </location>
</feature>
<evidence type="ECO:0000313" key="3">
    <source>
        <dbReference type="Proteomes" id="UP001642720"/>
    </source>
</evidence>
<feature type="region of interest" description="Disordered" evidence="1">
    <location>
        <begin position="1"/>
        <end position="20"/>
    </location>
</feature>
<protein>
    <submittedName>
        <fullName evidence="2">Uncharacterized protein</fullName>
    </submittedName>
</protein>
<dbReference type="RefSeq" id="XP_073554520.1">
    <property type="nucleotide sequence ID" value="XM_073707023.1"/>
</dbReference>
<dbReference type="Proteomes" id="UP001642720">
    <property type="component" value="Unassembled WGS sequence"/>
</dbReference>
<comment type="caution">
    <text evidence="2">The sequence shown here is derived from an EMBL/GenBank/DDBJ whole genome shotgun (WGS) entry which is preliminary data.</text>
</comment>
<keyword evidence="3" id="KW-1185">Reference proteome</keyword>
<gene>
    <name evidence="2" type="ORF">CCMA1212_009962</name>
</gene>
<dbReference type="EMBL" id="PPTA01000021">
    <property type="protein sequence ID" value="TFA98318.1"/>
    <property type="molecule type" value="Genomic_DNA"/>
</dbReference>
<feature type="compositionally biased region" description="Polar residues" evidence="1">
    <location>
        <begin position="112"/>
        <end position="127"/>
    </location>
</feature>
<sequence>MESNATQPIVRERRRRSASSGGFSVLIRCCTRIQADDSPSRRQGRWQMLDAGHAMLVQMHGIGRDSLKTRCSAEAKSRDESGCLQSRAWLPTKKPLLPMPAQRACPSHVRQHSVTPSSAMATAASHS</sequence>
<organism evidence="2 3">
    <name type="scientific">Trichoderma ghanense</name>
    <dbReference type="NCBI Taxonomy" id="65468"/>
    <lineage>
        <taxon>Eukaryota</taxon>
        <taxon>Fungi</taxon>
        <taxon>Dikarya</taxon>
        <taxon>Ascomycota</taxon>
        <taxon>Pezizomycotina</taxon>
        <taxon>Sordariomycetes</taxon>
        <taxon>Hypocreomycetidae</taxon>
        <taxon>Hypocreales</taxon>
        <taxon>Hypocreaceae</taxon>
        <taxon>Trichoderma</taxon>
    </lineage>
</organism>
<name>A0ABY2GS76_9HYPO</name>
<evidence type="ECO:0000256" key="1">
    <source>
        <dbReference type="SAM" id="MobiDB-lite"/>
    </source>
</evidence>
<reference evidence="2 3" key="1">
    <citation type="submission" date="2018-01" db="EMBL/GenBank/DDBJ databases">
        <title>Genome characterization of the sugarcane-associated fungus Trichoderma ghanense CCMA-1212 and their application in lignocelulose bioconversion.</title>
        <authorList>
            <person name="Steindorff A.S."/>
            <person name="Mendes T.D."/>
            <person name="Vilela E.S.D."/>
            <person name="Rodrigues D.S."/>
            <person name="Formighieri E.F."/>
            <person name="Melo I.S."/>
            <person name="Favaro L.C.L."/>
        </authorList>
    </citation>
    <scope>NUCLEOTIDE SEQUENCE [LARGE SCALE GENOMIC DNA]</scope>
    <source>
        <strain evidence="2 3">CCMA-1212</strain>
    </source>
</reference>
<proteinExistence type="predicted"/>
<accession>A0ABY2GS76</accession>
<evidence type="ECO:0000313" key="2">
    <source>
        <dbReference type="EMBL" id="TFA98318.1"/>
    </source>
</evidence>
<dbReference type="GeneID" id="300581473"/>